<feature type="region of interest" description="Disordered" evidence="1">
    <location>
        <begin position="1"/>
        <end position="57"/>
    </location>
</feature>
<gene>
    <name evidence="2" type="ORF">M0R45_002111</name>
</gene>
<feature type="compositionally biased region" description="Basic and acidic residues" evidence="1">
    <location>
        <begin position="81"/>
        <end position="92"/>
    </location>
</feature>
<accession>A0AAW1VE55</accession>
<name>A0AAW1VE55_RUBAR</name>
<feature type="region of interest" description="Disordered" evidence="1">
    <location>
        <begin position="69"/>
        <end position="113"/>
    </location>
</feature>
<keyword evidence="3" id="KW-1185">Reference proteome</keyword>
<organism evidence="2 3">
    <name type="scientific">Rubus argutus</name>
    <name type="common">Southern blackberry</name>
    <dbReference type="NCBI Taxonomy" id="59490"/>
    <lineage>
        <taxon>Eukaryota</taxon>
        <taxon>Viridiplantae</taxon>
        <taxon>Streptophyta</taxon>
        <taxon>Embryophyta</taxon>
        <taxon>Tracheophyta</taxon>
        <taxon>Spermatophyta</taxon>
        <taxon>Magnoliopsida</taxon>
        <taxon>eudicotyledons</taxon>
        <taxon>Gunneridae</taxon>
        <taxon>Pentapetalae</taxon>
        <taxon>rosids</taxon>
        <taxon>fabids</taxon>
        <taxon>Rosales</taxon>
        <taxon>Rosaceae</taxon>
        <taxon>Rosoideae</taxon>
        <taxon>Rosoideae incertae sedis</taxon>
        <taxon>Rubus</taxon>
    </lineage>
</organism>
<dbReference type="AlphaFoldDB" id="A0AAW1VE55"/>
<sequence length="140" mass="16123">MDYPVINDPNAQKKTQKASQSITTKVTPPTKVSERKTTTQTRKSGNFTSDSNYPSESFEIPGEIPDLVDLYKNHPNVPQRRGNDGRKSSTEETKEEEDDHFLPKNFEIPGPIPDMLDLYKNHPNVPQRRAMMAEKFYRRN</sequence>
<dbReference type="EMBL" id="JBEDUW010000305">
    <property type="protein sequence ID" value="KAK9901450.1"/>
    <property type="molecule type" value="Genomic_DNA"/>
</dbReference>
<proteinExistence type="predicted"/>
<evidence type="ECO:0000256" key="1">
    <source>
        <dbReference type="SAM" id="MobiDB-lite"/>
    </source>
</evidence>
<dbReference type="Proteomes" id="UP001457282">
    <property type="component" value="Unassembled WGS sequence"/>
</dbReference>
<evidence type="ECO:0000313" key="3">
    <source>
        <dbReference type="Proteomes" id="UP001457282"/>
    </source>
</evidence>
<comment type="caution">
    <text evidence="2">The sequence shown here is derived from an EMBL/GenBank/DDBJ whole genome shotgun (WGS) entry which is preliminary data.</text>
</comment>
<reference evidence="2 3" key="1">
    <citation type="journal article" date="2023" name="G3 (Bethesda)">
        <title>A chromosome-length genome assembly and annotation of blackberry (Rubus argutus, cv. 'Hillquist').</title>
        <authorList>
            <person name="Bruna T."/>
            <person name="Aryal R."/>
            <person name="Dudchenko O."/>
            <person name="Sargent D.J."/>
            <person name="Mead D."/>
            <person name="Buti M."/>
            <person name="Cavallini A."/>
            <person name="Hytonen T."/>
            <person name="Andres J."/>
            <person name="Pham M."/>
            <person name="Weisz D."/>
            <person name="Mascagni F."/>
            <person name="Usai G."/>
            <person name="Natali L."/>
            <person name="Bassil N."/>
            <person name="Fernandez G.E."/>
            <person name="Lomsadze A."/>
            <person name="Armour M."/>
            <person name="Olukolu B."/>
            <person name="Poorten T."/>
            <person name="Britton C."/>
            <person name="Davik J."/>
            <person name="Ashrafi H."/>
            <person name="Aiden E.L."/>
            <person name="Borodovsky M."/>
            <person name="Worthington M."/>
        </authorList>
    </citation>
    <scope>NUCLEOTIDE SEQUENCE [LARGE SCALE GENOMIC DNA]</scope>
    <source>
        <strain evidence="2">PI 553951</strain>
    </source>
</reference>
<feature type="compositionally biased region" description="Polar residues" evidence="1">
    <location>
        <begin position="9"/>
        <end position="27"/>
    </location>
</feature>
<evidence type="ECO:0000313" key="2">
    <source>
        <dbReference type="EMBL" id="KAK9901450.1"/>
    </source>
</evidence>
<protein>
    <submittedName>
        <fullName evidence="2">Uncharacterized protein</fullName>
    </submittedName>
</protein>
<feature type="compositionally biased region" description="Polar residues" evidence="1">
    <location>
        <begin position="38"/>
        <end position="55"/>
    </location>
</feature>